<dbReference type="InterPro" id="IPR006860">
    <property type="entry name" value="FecR"/>
</dbReference>
<reference evidence="3 4" key="1">
    <citation type="submission" date="2014-09" db="EMBL/GenBank/DDBJ databases">
        <title>Using Illumina technology Improving SMRT sequencing Genome Assembly by RASTools.</title>
        <authorList>
            <person name="Zhou Y."/>
            <person name="Ma T."/>
            <person name="Liu T."/>
        </authorList>
    </citation>
    <scope>NUCLEOTIDE SEQUENCE [LARGE SCALE GENOMIC DNA]</scope>
    <source>
        <strain evidence="3 4">ATCC 55669</strain>
        <plasmid evidence="4">Plasmid STP1</plasmid>
    </source>
</reference>
<dbReference type="InterPro" id="IPR032623">
    <property type="entry name" value="FecR_N"/>
</dbReference>
<evidence type="ECO:0000313" key="4">
    <source>
        <dbReference type="Proteomes" id="UP000033200"/>
    </source>
</evidence>
<dbReference type="KEGG" id="stax:MC45_17610"/>
<name>A0A097ELC0_9SPHN</name>
<dbReference type="Pfam" id="PF04773">
    <property type="entry name" value="FecR"/>
    <property type="match status" value="1"/>
</dbReference>
<geneLocation type="plasmid" evidence="3 4">
    <name>STP1</name>
</geneLocation>
<dbReference type="Proteomes" id="UP000033200">
    <property type="component" value="Plasmid STP1"/>
</dbReference>
<dbReference type="Gene3D" id="3.55.50.30">
    <property type="match status" value="1"/>
</dbReference>
<dbReference type="HOGENOM" id="CLU_050192_0_1_5"/>
<evidence type="ECO:0000259" key="1">
    <source>
        <dbReference type="Pfam" id="PF04773"/>
    </source>
</evidence>
<dbReference type="Gene3D" id="2.60.120.1440">
    <property type="match status" value="1"/>
</dbReference>
<gene>
    <name evidence="3" type="ORF">MC45_17610</name>
</gene>
<dbReference type="PANTHER" id="PTHR30273:SF2">
    <property type="entry name" value="PROTEIN FECR"/>
    <property type="match status" value="1"/>
</dbReference>
<keyword evidence="3" id="KW-0614">Plasmid</keyword>
<accession>A0A097ELC0</accession>
<proteinExistence type="predicted"/>
<dbReference type="RefSeq" id="WP_041394011.1">
    <property type="nucleotide sequence ID" value="NZ_CP009572.1"/>
</dbReference>
<evidence type="ECO:0008006" key="5">
    <source>
        <dbReference type="Google" id="ProtNLM"/>
    </source>
</evidence>
<feature type="domain" description="FecR N-terminal" evidence="2">
    <location>
        <begin position="13"/>
        <end position="54"/>
    </location>
</feature>
<dbReference type="PANTHER" id="PTHR30273">
    <property type="entry name" value="PERIPLASMIC SIGNAL SENSOR AND SIGMA FACTOR ACTIVATOR FECR-RELATED"/>
    <property type="match status" value="1"/>
</dbReference>
<dbReference type="eggNOG" id="COG3712">
    <property type="taxonomic scope" value="Bacteria"/>
</dbReference>
<dbReference type="Pfam" id="PF16220">
    <property type="entry name" value="DUF4880"/>
    <property type="match status" value="1"/>
</dbReference>
<dbReference type="EMBL" id="CP009572">
    <property type="protein sequence ID" value="AIT08365.1"/>
    <property type="molecule type" value="Genomic_DNA"/>
</dbReference>
<organism evidence="3 4">
    <name type="scientific">Sphingomonas taxi</name>
    <dbReference type="NCBI Taxonomy" id="1549858"/>
    <lineage>
        <taxon>Bacteria</taxon>
        <taxon>Pseudomonadati</taxon>
        <taxon>Pseudomonadota</taxon>
        <taxon>Alphaproteobacteria</taxon>
        <taxon>Sphingomonadales</taxon>
        <taxon>Sphingomonadaceae</taxon>
        <taxon>Sphingomonas</taxon>
    </lineage>
</organism>
<evidence type="ECO:0000259" key="2">
    <source>
        <dbReference type="Pfam" id="PF16220"/>
    </source>
</evidence>
<dbReference type="GO" id="GO:0016989">
    <property type="term" value="F:sigma factor antagonist activity"/>
    <property type="evidence" value="ECO:0007669"/>
    <property type="project" value="TreeGrafter"/>
</dbReference>
<dbReference type="PIRSF" id="PIRSF018266">
    <property type="entry name" value="FecR"/>
    <property type="match status" value="1"/>
</dbReference>
<dbReference type="InterPro" id="IPR012373">
    <property type="entry name" value="Ferrdict_sens_TM"/>
</dbReference>
<feature type="domain" description="FecR protein" evidence="1">
    <location>
        <begin position="113"/>
        <end position="202"/>
    </location>
</feature>
<evidence type="ECO:0000313" key="3">
    <source>
        <dbReference type="EMBL" id="AIT08365.1"/>
    </source>
</evidence>
<keyword evidence="4" id="KW-1185">Reference proteome</keyword>
<sequence>MTRQTPRDAPPVEEAAHWVVRLDAGPLSRRETRAFAAWLAADPAHAAAYDRLATILLPPTSMRVPPRRPRRRVGNAIGTRPRLALAASAAAATLAVLIPAGDALRLRWQADAITGIGERRLIRLPDGSQTWLAPQSALAWHMHADRRDLRLLRGTAAFAVRRDPARPFAVASGDGQAIARGTAFIVRRDAGATEVDVLQHRVEVRTGRGGTSLREGWQVRYTADGLLAPDRRFDRDAAVALLRGRLIADDQPLGDVIAALQSYRHGRILLSPHAARRRVDGVYDLDRPEAALALIASSLGLRRLDLGGVTILYAG</sequence>
<protein>
    <recommendedName>
        <fullName evidence="5">Iron dicitrate transport regulator FecR</fullName>
    </recommendedName>
</protein>
<dbReference type="AlphaFoldDB" id="A0A097ELC0"/>